<keyword evidence="1" id="KW-0812">Transmembrane</keyword>
<proteinExistence type="predicted"/>
<feature type="transmembrane region" description="Helical" evidence="1">
    <location>
        <begin position="165"/>
        <end position="184"/>
    </location>
</feature>
<reference evidence="2" key="1">
    <citation type="journal article" date="2023" name="IScience">
        <title>Live-bearing cockroach genome reveals convergent evolutionary mechanisms linked to viviparity in insects and beyond.</title>
        <authorList>
            <person name="Fouks B."/>
            <person name="Harrison M.C."/>
            <person name="Mikhailova A.A."/>
            <person name="Marchal E."/>
            <person name="English S."/>
            <person name="Carruthers M."/>
            <person name="Jennings E.C."/>
            <person name="Chiamaka E.L."/>
            <person name="Frigard R.A."/>
            <person name="Pippel M."/>
            <person name="Attardo G.M."/>
            <person name="Benoit J.B."/>
            <person name="Bornberg-Bauer E."/>
            <person name="Tobe S.S."/>
        </authorList>
    </citation>
    <scope>NUCLEOTIDE SEQUENCE</scope>
    <source>
        <strain evidence="2">Stay&amp;Tobe</strain>
    </source>
</reference>
<dbReference type="Proteomes" id="UP001233999">
    <property type="component" value="Unassembled WGS sequence"/>
</dbReference>
<keyword evidence="1" id="KW-0472">Membrane</keyword>
<dbReference type="AlphaFoldDB" id="A0AAD8AIL1"/>
<feature type="non-terminal residue" evidence="2">
    <location>
        <position position="314"/>
    </location>
</feature>
<feature type="transmembrane region" description="Helical" evidence="1">
    <location>
        <begin position="190"/>
        <end position="212"/>
    </location>
</feature>
<keyword evidence="1" id="KW-1133">Transmembrane helix</keyword>
<name>A0AAD8AIL1_DIPPU</name>
<comment type="caution">
    <text evidence="2">The sequence shown here is derived from an EMBL/GenBank/DDBJ whole genome shotgun (WGS) entry which is preliminary data.</text>
</comment>
<reference evidence="2" key="2">
    <citation type="submission" date="2023-05" db="EMBL/GenBank/DDBJ databases">
        <authorList>
            <person name="Fouks B."/>
        </authorList>
    </citation>
    <scope>NUCLEOTIDE SEQUENCE</scope>
    <source>
        <strain evidence="2">Stay&amp;Tobe</strain>
        <tissue evidence="2">Testes</tissue>
    </source>
</reference>
<evidence type="ECO:0000313" key="2">
    <source>
        <dbReference type="EMBL" id="KAJ9599844.1"/>
    </source>
</evidence>
<organism evidence="2 3">
    <name type="scientific">Diploptera punctata</name>
    <name type="common">Pacific beetle cockroach</name>
    <dbReference type="NCBI Taxonomy" id="6984"/>
    <lineage>
        <taxon>Eukaryota</taxon>
        <taxon>Metazoa</taxon>
        <taxon>Ecdysozoa</taxon>
        <taxon>Arthropoda</taxon>
        <taxon>Hexapoda</taxon>
        <taxon>Insecta</taxon>
        <taxon>Pterygota</taxon>
        <taxon>Neoptera</taxon>
        <taxon>Polyneoptera</taxon>
        <taxon>Dictyoptera</taxon>
        <taxon>Blattodea</taxon>
        <taxon>Blaberoidea</taxon>
        <taxon>Blaberidae</taxon>
        <taxon>Diplopterinae</taxon>
        <taxon>Diploptera</taxon>
    </lineage>
</organism>
<evidence type="ECO:0000313" key="3">
    <source>
        <dbReference type="Proteomes" id="UP001233999"/>
    </source>
</evidence>
<keyword evidence="3" id="KW-1185">Reference proteome</keyword>
<sequence length="314" mass="37912">MVVYFVSVYCSYFILFVLKILYKLYKYPSIYNSTRHYLITKLVKIFHYNHFDWTLPHYETRHYLITKLVKIFHYTTLIGFINLYMLDDLSLYHFDRFYKSVHVGWCSLRTLPHYETRLAVIYFVIAHDFPQNPGMRLSPLPFKKYITPFLPLLWTWQIRRRLASINSYISFCIFIFFNIVYYVASETSTSNMFIQTKIIFAIAIATLFFKILNKFAEKYRLTIMIKEYEYLEIHEGFGILKKDILSDMPKHLKDEINIDMCTSAIKQVKYFEQSVFFYLPLARLCIYACVLPNNTVYHELELQLVYSMLLYNYQ</sequence>
<feature type="transmembrane region" description="Helical" evidence="1">
    <location>
        <begin position="6"/>
        <end position="25"/>
    </location>
</feature>
<evidence type="ECO:0000256" key="1">
    <source>
        <dbReference type="SAM" id="Phobius"/>
    </source>
</evidence>
<dbReference type="EMBL" id="JASPKZ010000467">
    <property type="protein sequence ID" value="KAJ9599844.1"/>
    <property type="molecule type" value="Genomic_DNA"/>
</dbReference>
<accession>A0AAD8AIL1</accession>
<protein>
    <submittedName>
        <fullName evidence="2">Uncharacterized protein</fullName>
    </submittedName>
</protein>
<gene>
    <name evidence="2" type="ORF">L9F63_009884</name>
</gene>